<dbReference type="Proteomes" id="UP000026962">
    <property type="component" value="Chromosome 2"/>
</dbReference>
<reference evidence="2" key="1">
    <citation type="submission" date="2015-04" db="UniProtKB">
        <authorList>
            <consortium name="EnsemblPlants"/>
        </authorList>
    </citation>
    <scope>IDENTIFICATION</scope>
</reference>
<proteinExistence type="predicted"/>
<evidence type="ECO:0000313" key="3">
    <source>
        <dbReference type="Proteomes" id="UP000026962"/>
    </source>
</evidence>
<reference evidence="2" key="2">
    <citation type="submission" date="2018-05" db="EMBL/GenBank/DDBJ databases">
        <title>OpunRS2 (Oryza punctata Reference Sequence Version 2).</title>
        <authorList>
            <person name="Zhang J."/>
            <person name="Kudrna D."/>
            <person name="Lee S."/>
            <person name="Talag J."/>
            <person name="Welchert J."/>
            <person name="Wing R.A."/>
        </authorList>
    </citation>
    <scope>NUCLEOTIDE SEQUENCE [LARGE SCALE GENOMIC DNA]</scope>
</reference>
<protein>
    <submittedName>
        <fullName evidence="2">Uncharacterized protein</fullName>
    </submittedName>
</protein>
<accession>A0A0E0K4P9</accession>
<organism evidence="2">
    <name type="scientific">Oryza punctata</name>
    <name type="common">Red rice</name>
    <dbReference type="NCBI Taxonomy" id="4537"/>
    <lineage>
        <taxon>Eukaryota</taxon>
        <taxon>Viridiplantae</taxon>
        <taxon>Streptophyta</taxon>
        <taxon>Embryophyta</taxon>
        <taxon>Tracheophyta</taxon>
        <taxon>Spermatophyta</taxon>
        <taxon>Magnoliopsida</taxon>
        <taxon>Liliopsida</taxon>
        <taxon>Poales</taxon>
        <taxon>Poaceae</taxon>
        <taxon>BOP clade</taxon>
        <taxon>Oryzoideae</taxon>
        <taxon>Oryzeae</taxon>
        <taxon>Oryzinae</taxon>
        <taxon>Oryza</taxon>
    </lineage>
</organism>
<feature type="region of interest" description="Disordered" evidence="1">
    <location>
        <begin position="63"/>
        <end position="105"/>
    </location>
</feature>
<name>A0A0E0K4P9_ORYPU</name>
<dbReference type="HOGENOM" id="CLU_137619_0_0_1"/>
<feature type="region of interest" description="Disordered" evidence="1">
    <location>
        <begin position="1"/>
        <end position="43"/>
    </location>
</feature>
<dbReference type="Gramene" id="OPUNC02G28510.1">
    <property type="protein sequence ID" value="OPUNC02G28510.1"/>
    <property type="gene ID" value="OPUNC02G28510"/>
</dbReference>
<dbReference type="AlphaFoldDB" id="A0A0E0K4P9"/>
<evidence type="ECO:0000313" key="2">
    <source>
        <dbReference type="EnsemblPlants" id="OPUNC02G28510.1"/>
    </source>
</evidence>
<keyword evidence="3" id="KW-1185">Reference proteome</keyword>
<sequence>MPGSQPISRPRRGSPPQGEEIPELLKSSFGSVREGLPAHYPPNPREICPRPYLVKLHHATRSGASASPSLIPNAGVGASDGGSRCSNNRAVAAVGGEPSSSHPPLPPIPSRAFLSAARCFGSEGLFSGAVGRCARLVDLSPLAVAVVLLARTGLLEVIFELRDC</sequence>
<dbReference type="EnsemblPlants" id="OPUNC02G28510.1">
    <property type="protein sequence ID" value="OPUNC02G28510.1"/>
    <property type="gene ID" value="OPUNC02G28510"/>
</dbReference>
<evidence type="ECO:0000256" key="1">
    <source>
        <dbReference type="SAM" id="MobiDB-lite"/>
    </source>
</evidence>